<dbReference type="CDD" id="cd02440">
    <property type="entry name" value="AdoMet_MTases"/>
    <property type="match status" value="1"/>
</dbReference>
<dbReference type="Proteomes" id="UP000230002">
    <property type="component" value="Unassembled WGS sequence"/>
</dbReference>
<dbReference type="InterPro" id="IPR029063">
    <property type="entry name" value="SAM-dependent_MTases_sf"/>
</dbReference>
<dbReference type="AlphaFoldDB" id="A0A2G8SFQ9"/>
<organism evidence="1 2">
    <name type="scientific">Ganoderma sinense ZZ0214-1</name>
    <dbReference type="NCBI Taxonomy" id="1077348"/>
    <lineage>
        <taxon>Eukaryota</taxon>
        <taxon>Fungi</taxon>
        <taxon>Dikarya</taxon>
        <taxon>Basidiomycota</taxon>
        <taxon>Agaricomycotina</taxon>
        <taxon>Agaricomycetes</taxon>
        <taxon>Polyporales</taxon>
        <taxon>Polyporaceae</taxon>
        <taxon>Ganoderma</taxon>
    </lineage>
</organism>
<dbReference type="SUPFAM" id="SSF53335">
    <property type="entry name" value="S-adenosyl-L-methionine-dependent methyltransferases"/>
    <property type="match status" value="1"/>
</dbReference>
<name>A0A2G8SFQ9_9APHY</name>
<protein>
    <recommendedName>
        <fullName evidence="3">Methyltransferase type 11 domain-containing protein</fullName>
    </recommendedName>
</protein>
<dbReference type="Gene3D" id="3.40.50.150">
    <property type="entry name" value="Vaccinia Virus protein VP39"/>
    <property type="match status" value="1"/>
</dbReference>
<proteinExistence type="predicted"/>
<dbReference type="Pfam" id="PF13489">
    <property type="entry name" value="Methyltransf_23"/>
    <property type="match status" value="1"/>
</dbReference>
<dbReference type="STRING" id="1077348.A0A2G8SFQ9"/>
<evidence type="ECO:0000313" key="2">
    <source>
        <dbReference type="Proteomes" id="UP000230002"/>
    </source>
</evidence>
<sequence>MRLAAAFEHFVFLKIAVSAALVPTLIAILKNPLLIFRPYEVSHIFMGHAWTRLGDETDRDSRPVKEGLLPGNCSGVVLDVGAGRGHSTLYLDPAKVTKYVALEPNVLMHAQIRASAAKMGFTEDAGTFLILPYGAEKASLVVSALGGAHAVDTLMFMQSLCSVPDPEATLRALVDEVLRPGGTMVFYEHVLSPRADVAWWQRFWAPMWMFVMDGCRMDRPTHLWIERMDVWAEGSVWGKADEPEEFLFWHRVGRYVKKAN</sequence>
<dbReference type="EMBL" id="AYKW01000010">
    <property type="protein sequence ID" value="PIL32581.1"/>
    <property type="molecule type" value="Genomic_DNA"/>
</dbReference>
<comment type="caution">
    <text evidence="1">The sequence shown here is derived from an EMBL/GenBank/DDBJ whole genome shotgun (WGS) entry which is preliminary data.</text>
</comment>
<dbReference type="InterPro" id="IPR052356">
    <property type="entry name" value="Thiol_S-MT"/>
</dbReference>
<evidence type="ECO:0008006" key="3">
    <source>
        <dbReference type="Google" id="ProtNLM"/>
    </source>
</evidence>
<keyword evidence="2" id="KW-1185">Reference proteome</keyword>
<accession>A0A2G8SFQ9</accession>
<dbReference type="PANTHER" id="PTHR45036">
    <property type="entry name" value="METHYLTRANSFERASE LIKE 7B"/>
    <property type="match status" value="1"/>
</dbReference>
<reference evidence="1 2" key="1">
    <citation type="journal article" date="2015" name="Sci. Rep.">
        <title>Chromosome-level genome map provides insights into diverse defense mechanisms in the medicinal fungus Ganoderma sinense.</title>
        <authorList>
            <person name="Zhu Y."/>
            <person name="Xu J."/>
            <person name="Sun C."/>
            <person name="Zhou S."/>
            <person name="Xu H."/>
            <person name="Nelson D.R."/>
            <person name="Qian J."/>
            <person name="Song J."/>
            <person name="Luo H."/>
            <person name="Xiang L."/>
            <person name="Li Y."/>
            <person name="Xu Z."/>
            <person name="Ji A."/>
            <person name="Wang L."/>
            <person name="Lu S."/>
            <person name="Hayward A."/>
            <person name="Sun W."/>
            <person name="Li X."/>
            <person name="Schwartz D.C."/>
            <person name="Wang Y."/>
            <person name="Chen S."/>
        </authorList>
    </citation>
    <scope>NUCLEOTIDE SEQUENCE [LARGE SCALE GENOMIC DNA]</scope>
    <source>
        <strain evidence="1 2">ZZ0214-1</strain>
    </source>
</reference>
<dbReference type="PANTHER" id="PTHR45036:SF1">
    <property type="entry name" value="METHYLTRANSFERASE LIKE 7A"/>
    <property type="match status" value="1"/>
</dbReference>
<evidence type="ECO:0000313" key="1">
    <source>
        <dbReference type="EMBL" id="PIL32581.1"/>
    </source>
</evidence>
<dbReference type="OrthoDB" id="540004at2759"/>
<gene>
    <name evidence="1" type="ORF">GSI_05284</name>
</gene>